<comment type="caution">
    <text evidence="1">The sequence shown here is derived from an EMBL/GenBank/DDBJ whole genome shotgun (WGS) entry which is preliminary data.</text>
</comment>
<sequence length="54" mass="5764">MIRILIAAIIAVSLAVASFGGAAWAAGRDSYYYPPVNSEEVFARDLALAPIPKR</sequence>
<gene>
    <name evidence="1" type="ORF">S01H1_58879</name>
</gene>
<dbReference type="EMBL" id="BARS01038482">
    <property type="protein sequence ID" value="GAG23105.1"/>
    <property type="molecule type" value="Genomic_DNA"/>
</dbReference>
<accession>X0VXS8</accession>
<evidence type="ECO:0000313" key="1">
    <source>
        <dbReference type="EMBL" id="GAG23105.1"/>
    </source>
</evidence>
<feature type="non-terminal residue" evidence="1">
    <location>
        <position position="54"/>
    </location>
</feature>
<dbReference type="AlphaFoldDB" id="X0VXS8"/>
<reference evidence="1" key="1">
    <citation type="journal article" date="2014" name="Front. Microbiol.">
        <title>High frequency of phylogenetically diverse reductive dehalogenase-homologous genes in deep subseafloor sedimentary metagenomes.</title>
        <authorList>
            <person name="Kawai M."/>
            <person name="Futagami T."/>
            <person name="Toyoda A."/>
            <person name="Takaki Y."/>
            <person name="Nishi S."/>
            <person name="Hori S."/>
            <person name="Arai W."/>
            <person name="Tsubouchi T."/>
            <person name="Morono Y."/>
            <person name="Uchiyama I."/>
            <person name="Ito T."/>
            <person name="Fujiyama A."/>
            <person name="Inagaki F."/>
            <person name="Takami H."/>
        </authorList>
    </citation>
    <scope>NUCLEOTIDE SEQUENCE</scope>
    <source>
        <strain evidence="1">Expedition CK06-06</strain>
    </source>
</reference>
<protein>
    <submittedName>
        <fullName evidence="1">Uncharacterized protein</fullName>
    </submittedName>
</protein>
<name>X0VXS8_9ZZZZ</name>
<proteinExistence type="predicted"/>
<organism evidence="1">
    <name type="scientific">marine sediment metagenome</name>
    <dbReference type="NCBI Taxonomy" id="412755"/>
    <lineage>
        <taxon>unclassified sequences</taxon>
        <taxon>metagenomes</taxon>
        <taxon>ecological metagenomes</taxon>
    </lineage>
</organism>